<organism evidence="2">
    <name type="scientific">marine sediment metagenome</name>
    <dbReference type="NCBI Taxonomy" id="412755"/>
    <lineage>
        <taxon>unclassified sequences</taxon>
        <taxon>metagenomes</taxon>
        <taxon>ecological metagenomes</taxon>
    </lineage>
</organism>
<protein>
    <submittedName>
        <fullName evidence="2">Uncharacterized protein</fullName>
    </submittedName>
</protein>
<feature type="compositionally biased region" description="Basic and acidic residues" evidence="1">
    <location>
        <begin position="39"/>
        <end position="52"/>
    </location>
</feature>
<feature type="region of interest" description="Disordered" evidence="1">
    <location>
        <begin position="33"/>
        <end position="74"/>
    </location>
</feature>
<evidence type="ECO:0000313" key="2">
    <source>
        <dbReference type="EMBL" id="KKL22784.1"/>
    </source>
</evidence>
<dbReference type="AlphaFoldDB" id="A0A0F9BLR6"/>
<sequence>MARHRFHNTAGAYTFGGQDEPLWGIGNLIQTATKRRRGNTQEDYRPYLERFPEGPPNNDLGTRGPNSGIKIGPGGVSYGTGYESGPNFGGGYGGYG</sequence>
<reference evidence="2" key="1">
    <citation type="journal article" date="2015" name="Nature">
        <title>Complex archaea that bridge the gap between prokaryotes and eukaryotes.</title>
        <authorList>
            <person name="Spang A."/>
            <person name="Saw J.H."/>
            <person name="Jorgensen S.L."/>
            <person name="Zaremba-Niedzwiedzka K."/>
            <person name="Martijn J."/>
            <person name="Lind A.E."/>
            <person name="van Eijk R."/>
            <person name="Schleper C."/>
            <person name="Guy L."/>
            <person name="Ettema T.J."/>
        </authorList>
    </citation>
    <scope>NUCLEOTIDE SEQUENCE</scope>
</reference>
<accession>A0A0F9BLR6</accession>
<name>A0A0F9BLR6_9ZZZZ</name>
<evidence type="ECO:0000256" key="1">
    <source>
        <dbReference type="SAM" id="MobiDB-lite"/>
    </source>
</evidence>
<dbReference type="EMBL" id="LAZR01037214">
    <property type="protein sequence ID" value="KKL22784.1"/>
    <property type="molecule type" value="Genomic_DNA"/>
</dbReference>
<comment type="caution">
    <text evidence="2">The sequence shown here is derived from an EMBL/GenBank/DDBJ whole genome shotgun (WGS) entry which is preliminary data.</text>
</comment>
<proteinExistence type="predicted"/>
<feature type="non-terminal residue" evidence="2">
    <location>
        <position position="96"/>
    </location>
</feature>
<gene>
    <name evidence="2" type="ORF">LCGC14_2431930</name>
</gene>